<feature type="signal peptide" evidence="2">
    <location>
        <begin position="1"/>
        <end position="15"/>
    </location>
</feature>
<proteinExistence type="predicted"/>
<protein>
    <submittedName>
        <fullName evidence="3">Putative secreted protein</fullName>
    </submittedName>
</protein>
<evidence type="ECO:0000256" key="2">
    <source>
        <dbReference type="SAM" id="SignalP"/>
    </source>
</evidence>
<dbReference type="AlphaFoldDB" id="A0A6B0UJ98"/>
<reference evidence="3" key="1">
    <citation type="submission" date="2019-12" db="EMBL/GenBank/DDBJ databases">
        <title>An insight into the sialome of adult female Ixodes ricinus ticks feeding for 6 days.</title>
        <authorList>
            <person name="Perner J."/>
            <person name="Ribeiro J.M.C."/>
        </authorList>
    </citation>
    <scope>NUCLEOTIDE SEQUENCE</scope>
    <source>
        <strain evidence="3">Semi-engorged</strain>
        <tissue evidence="3">Salivary glands</tissue>
    </source>
</reference>
<evidence type="ECO:0000256" key="1">
    <source>
        <dbReference type="SAM" id="MobiDB-lite"/>
    </source>
</evidence>
<feature type="chain" id="PRO_5025658751" evidence="2">
    <location>
        <begin position="16"/>
        <end position="110"/>
    </location>
</feature>
<feature type="compositionally biased region" description="Basic and acidic residues" evidence="1">
    <location>
        <begin position="71"/>
        <end position="87"/>
    </location>
</feature>
<sequence length="110" mass="11940">MARVLLFALLVRACSFVCRLPSSIVACLEKMAASSVRCGLSGDEIIDFLVNSDDDATSGGDSEFSEPSVDDGSHSDSSSESRSRQEHTGCATPKRPRLECFDILHMRKNL</sequence>
<dbReference type="EMBL" id="GIFC01007638">
    <property type="protein sequence ID" value="MXU89721.1"/>
    <property type="molecule type" value="Transcribed_RNA"/>
</dbReference>
<feature type="region of interest" description="Disordered" evidence="1">
    <location>
        <begin position="54"/>
        <end position="93"/>
    </location>
</feature>
<evidence type="ECO:0000313" key="3">
    <source>
        <dbReference type="EMBL" id="MXU89721.1"/>
    </source>
</evidence>
<keyword evidence="2" id="KW-0732">Signal</keyword>
<accession>A0A6B0UJ98</accession>
<name>A0A6B0UJ98_IXORI</name>
<organism evidence="3">
    <name type="scientific">Ixodes ricinus</name>
    <name type="common">Common tick</name>
    <name type="synonym">Acarus ricinus</name>
    <dbReference type="NCBI Taxonomy" id="34613"/>
    <lineage>
        <taxon>Eukaryota</taxon>
        <taxon>Metazoa</taxon>
        <taxon>Ecdysozoa</taxon>
        <taxon>Arthropoda</taxon>
        <taxon>Chelicerata</taxon>
        <taxon>Arachnida</taxon>
        <taxon>Acari</taxon>
        <taxon>Parasitiformes</taxon>
        <taxon>Ixodida</taxon>
        <taxon>Ixodoidea</taxon>
        <taxon>Ixodidae</taxon>
        <taxon>Ixodinae</taxon>
        <taxon>Ixodes</taxon>
    </lineage>
</organism>